<accession>A0A0J8U089</accession>
<name>A0A0J8U089_9MYCO</name>
<evidence type="ECO:0000313" key="2">
    <source>
        <dbReference type="Proteomes" id="UP000037594"/>
    </source>
</evidence>
<dbReference type="AlphaFoldDB" id="A0A0J8U089"/>
<organism evidence="1 2">
    <name type="scientific">Mycolicibacterium conceptionense</name>
    <dbReference type="NCBI Taxonomy" id="451644"/>
    <lineage>
        <taxon>Bacteria</taxon>
        <taxon>Bacillati</taxon>
        <taxon>Actinomycetota</taxon>
        <taxon>Actinomycetes</taxon>
        <taxon>Mycobacteriales</taxon>
        <taxon>Mycobacteriaceae</taxon>
        <taxon>Mycolicibacterium</taxon>
    </lineage>
</organism>
<sequence>MTVALPLFGDSRDWVDLRTQLTCVYSTWYWHQPHTTLIRVRGYGRGVRMAEKAAKAFLRDYDFVESSNPRPHTVHHRDGTVTVTREWIGPHGTATTISRSREDQP</sequence>
<dbReference type="Proteomes" id="UP000037594">
    <property type="component" value="Unassembled WGS sequence"/>
</dbReference>
<comment type="caution">
    <text evidence="1">The sequence shown here is derived from an EMBL/GenBank/DDBJ whole genome shotgun (WGS) entry which is preliminary data.</text>
</comment>
<evidence type="ECO:0000313" key="1">
    <source>
        <dbReference type="EMBL" id="KMV13945.1"/>
    </source>
</evidence>
<dbReference type="PATRIC" id="fig|451644.5.peg.6723"/>
<dbReference type="OrthoDB" id="9970014at2"/>
<dbReference type="EMBL" id="LFOD01000064">
    <property type="protein sequence ID" value="KMV13945.1"/>
    <property type="molecule type" value="Genomic_DNA"/>
</dbReference>
<protein>
    <submittedName>
        <fullName evidence="1">Uncharacterized protein</fullName>
    </submittedName>
</protein>
<dbReference type="RefSeq" id="WP_048896528.1">
    <property type="nucleotide sequence ID" value="NZ_LFOD01000064.1"/>
</dbReference>
<reference evidence="1 2" key="1">
    <citation type="submission" date="2015-06" db="EMBL/GenBank/DDBJ databases">
        <title>Genome sequence of Mycobacterium conceptionense strain MLE.</title>
        <authorList>
            <person name="Greninger A.L."/>
            <person name="Cunningham G."/>
            <person name="Chiu C.Y."/>
            <person name="Miller S."/>
        </authorList>
    </citation>
    <scope>NUCLEOTIDE SEQUENCE [LARGE SCALE GENOMIC DNA]</scope>
    <source>
        <strain evidence="1 2">MLE</strain>
    </source>
</reference>
<proteinExistence type="predicted"/>
<gene>
    <name evidence="1" type="ORF">ACT17_32715</name>
</gene>